<evidence type="ECO:0000313" key="4">
    <source>
        <dbReference type="Proteomes" id="UP001501581"/>
    </source>
</evidence>
<accession>A0ABP4EFR3</accession>
<proteinExistence type="predicted"/>
<protein>
    <recommendedName>
        <fullName evidence="2">DUF305 domain-containing protein</fullName>
    </recommendedName>
</protein>
<feature type="region of interest" description="Disordered" evidence="1">
    <location>
        <begin position="108"/>
        <end position="131"/>
    </location>
</feature>
<gene>
    <name evidence="3" type="ORF">GCM10009668_22940</name>
</gene>
<organism evidence="3 4">
    <name type="scientific">Nocardioides dubius</name>
    <dbReference type="NCBI Taxonomy" id="317019"/>
    <lineage>
        <taxon>Bacteria</taxon>
        <taxon>Bacillati</taxon>
        <taxon>Actinomycetota</taxon>
        <taxon>Actinomycetes</taxon>
        <taxon>Propionibacteriales</taxon>
        <taxon>Nocardioidaceae</taxon>
        <taxon>Nocardioides</taxon>
    </lineage>
</organism>
<name>A0ABP4EFR3_9ACTN</name>
<feature type="domain" description="DUF305" evidence="2">
    <location>
        <begin position="42"/>
        <end position="198"/>
    </location>
</feature>
<dbReference type="InterPro" id="IPR005183">
    <property type="entry name" value="DUF305_CopM-like"/>
</dbReference>
<keyword evidence="4" id="KW-1185">Reference proteome</keyword>
<dbReference type="Gene3D" id="1.20.1260.10">
    <property type="match status" value="1"/>
</dbReference>
<dbReference type="EMBL" id="BAAALG010000009">
    <property type="protein sequence ID" value="GAA1103512.1"/>
    <property type="molecule type" value="Genomic_DNA"/>
</dbReference>
<reference evidence="4" key="1">
    <citation type="journal article" date="2019" name="Int. J. Syst. Evol. Microbiol.">
        <title>The Global Catalogue of Microorganisms (GCM) 10K type strain sequencing project: providing services to taxonomists for standard genome sequencing and annotation.</title>
        <authorList>
            <consortium name="The Broad Institute Genomics Platform"/>
            <consortium name="The Broad Institute Genome Sequencing Center for Infectious Disease"/>
            <person name="Wu L."/>
            <person name="Ma J."/>
        </authorList>
    </citation>
    <scope>NUCLEOTIDE SEQUENCE [LARGE SCALE GENOMIC DNA]</scope>
    <source>
        <strain evidence="4">JCM 13008</strain>
    </source>
</reference>
<dbReference type="Pfam" id="PF03713">
    <property type="entry name" value="DUF305"/>
    <property type="match status" value="1"/>
</dbReference>
<dbReference type="InterPro" id="IPR012347">
    <property type="entry name" value="Ferritin-like"/>
</dbReference>
<sequence length="202" mass="21134">MSLASTVARTGVLITVALTLLAGCGDDEASGPQRSAEQAHSGFATDLLQHDAQVLALLDLARQSELPPSASSVIGEVQMQRAAEVETLTQWLTEASLPIPATVRDHVNAGHGDHGPQAADAETGAELPGMPDADELAELDAATGEEFLRLLADLLGELNDGATEVADDYRDELKDDTLVELADAVAEQRAADDDLLDQITGD</sequence>
<dbReference type="Proteomes" id="UP001501581">
    <property type="component" value="Unassembled WGS sequence"/>
</dbReference>
<dbReference type="RefSeq" id="WP_343994480.1">
    <property type="nucleotide sequence ID" value="NZ_BAAALG010000009.1"/>
</dbReference>
<evidence type="ECO:0000256" key="1">
    <source>
        <dbReference type="SAM" id="MobiDB-lite"/>
    </source>
</evidence>
<comment type="caution">
    <text evidence="3">The sequence shown here is derived from an EMBL/GenBank/DDBJ whole genome shotgun (WGS) entry which is preliminary data.</text>
</comment>
<evidence type="ECO:0000259" key="2">
    <source>
        <dbReference type="Pfam" id="PF03713"/>
    </source>
</evidence>
<evidence type="ECO:0000313" key="3">
    <source>
        <dbReference type="EMBL" id="GAA1103512.1"/>
    </source>
</evidence>